<dbReference type="EMBL" id="SACT01000002">
    <property type="protein sequence ID" value="RVT52386.1"/>
    <property type="molecule type" value="Genomic_DNA"/>
</dbReference>
<reference evidence="1 2" key="1">
    <citation type="submission" date="2019-01" db="EMBL/GenBank/DDBJ databases">
        <authorList>
            <person name="Chen W.-M."/>
        </authorList>
    </citation>
    <scope>NUCLEOTIDE SEQUENCE [LARGE SCALE GENOMIC DNA]</scope>
    <source>
        <strain evidence="1 2">ICH-3</strain>
    </source>
</reference>
<sequence length="221" mass="24832">MSMSNPAPPPNIRVKSRWFKAPTDKTPEEQASAVGFIAWRVAQQMLKRMRSAGFDIDPGPAYFGFMREVLVFLLVVADRLAFDAFEPEVRQRFTPALVLRVADFLQDNEGDLLGPPEGEGDGQGNWADRFIDQFNVLQGHYAEFGADPDSDTAEGFVPDFAFYRYLGHRIEPGLPEKDRRWVIDQVMAIEAPDAVALVTSAMRDLHDPTPRAKRRSSMTGE</sequence>
<name>A0A3S2TRR1_9BURK</name>
<gene>
    <name evidence="1" type="ORF">ENE75_08065</name>
</gene>
<proteinExistence type="predicted"/>
<comment type="caution">
    <text evidence="1">The sequence shown here is derived from an EMBL/GenBank/DDBJ whole genome shotgun (WGS) entry which is preliminary data.</text>
</comment>
<accession>A0A3S2TRR1</accession>
<dbReference type="RefSeq" id="WP_128197640.1">
    <property type="nucleotide sequence ID" value="NZ_SACT01000002.1"/>
</dbReference>
<evidence type="ECO:0000313" key="2">
    <source>
        <dbReference type="Proteomes" id="UP000288178"/>
    </source>
</evidence>
<evidence type="ECO:0000313" key="1">
    <source>
        <dbReference type="EMBL" id="RVT52386.1"/>
    </source>
</evidence>
<dbReference type="Proteomes" id="UP000288178">
    <property type="component" value="Unassembled WGS sequence"/>
</dbReference>
<organism evidence="1 2">
    <name type="scientific">Rubrivivax albus</name>
    <dbReference type="NCBI Taxonomy" id="2499835"/>
    <lineage>
        <taxon>Bacteria</taxon>
        <taxon>Pseudomonadati</taxon>
        <taxon>Pseudomonadota</taxon>
        <taxon>Betaproteobacteria</taxon>
        <taxon>Burkholderiales</taxon>
        <taxon>Sphaerotilaceae</taxon>
        <taxon>Rubrivivax</taxon>
    </lineage>
</organism>
<dbReference type="OrthoDB" id="9781578at2"/>
<dbReference type="AlphaFoldDB" id="A0A3S2TRR1"/>
<keyword evidence="2" id="KW-1185">Reference proteome</keyword>
<protein>
    <submittedName>
        <fullName evidence="1">Uncharacterized protein</fullName>
    </submittedName>
</protein>